<organism evidence="1 2">
    <name type="scientific">Desulfovibrio desulfuricans</name>
    <dbReference type="NCBI Taxonomy" id="876"/>
    <lineage>
        <taxon>Bacteria</taxon>
        <taxon>Pseudomonadati</taxon>
        <taxon>Thermodesulfobacteriota</taxon>
        <taxon>Desulfovibrionia</taxon>
        <taxon>Desulfovibrionales</taxon>
        <taxon>Desulfovibrionaceae</taxon>
        <taxon>Desulfovibrio</taxon>
    </lineage>
</organism>
<sequence length="167" mass="17957">MAAFTIYVAGSFKHKHGVRLLGRELRGMGCRILDWTEKAVPPPGLTPAERRIWMDTDRDGGQVYTFCRDACLEADMVIYYGASGQDAGVEVGLAAGAGVPVLGICGPLEGPGLMLHGAVSHWVDSAEEALDAIAALVRHKEADWEMLPAEPQEGIRRMGLALGRKKS</sequence>
<dbReference type="Proteomes" id="UP000182680">
    <property type="component" value="Unassembled WGS sequence"/>
</dbReference>
<gene>
    <name evidence="1" type="ORF">SAMN02910291_00395</name>
</gene>
<accession>A0AA94HQS6</accession>
<proteinExistence type="predicted"/>
<protein>
    <recommendedName>
        <fullName evidence="3">Translation initiation factor 2</fullName>
    </recommendedName>
</protein>
<evidence type="ECO:0000313" key="1">
    <source>
        <dbReference type="EMBL" id="SFW21002.1"/>
    </source>
</evidence>
<comment type="caution">
    <text evidence="1">The sequence shown here is derived from an EMBL/GenBank/DDBJ whole genome shotgun (WGS) entry which is preliminary data.</text>
</comment>
<reference evidence="2" key="1">
    <citation type="submission" date="2016-11" db="EMBL/GenBank/DDBJ databases">
        <authorList>
            <person name="Jaros S."/>
            <person name="Januszkiewicz K."/>
            <person name="Wedrychowicz H."/>
        </authorList>
    </citation>
    <scope>NUCLEOTIDE SEQUENCE [LARGE SCALE GENOMIC DNA]</scope>
    <source>
        <strain evidence="2">DSM 7057</strain>
    </source>
</reference>
<evidence type="ECO:0008006" key="3">
    <source>
        <dbReference type="Google" id="ProtNLM"/>
    </source>
</evidence>
<dbReference type="AlphaFoldDB" id="A0AA94HQS6"/>
<dbReference type="RefSeq" id="WP_012625464.1">
    <property type="nucleotide sequence ID" value="NZ_FPIW01000004.1"/>
</dbReference>
<dbReference type="OMA" id="THFIESP"/>
<dbReference type="EMBL" id="FPIW01000004">
    <property type="protein sequence ID" value="SFW21002.1"/>
    <property type="molecule type" value="Genomic_DNA"/>
</dbReference>
<evidence type="ECO:0000313" key="2">
    <source>
        <dbReference type="Proteomes" id="UP000182680"/>
    </source>
</evidence>
<name>A0AA94HQS6_DESDE</name>